<accession>A0A8J6XWE2</accession>
<protein>
    <submittedName>
        <fullName evidence="2">DUF3617 family protein</fullName>
    </submittedName>
</protein>
<feature type="signal peptide" evidence="1">
    <location>
        <begin position="1"/>
        <end position="20"/>
    </location>
</feature>
<evidence type="ECO:0000313" key="2">
    <source>
        <dbReference type="EMBL" id="MBD3867596.1"/>
    </source>
</evidence>
<dbReference type="AlphaFoldDB" id="A0A8J6XWE2"/>
<name>A0A8J6XWE2_9BACT</name>
<evidence type="ECO:0000256" key="1">
    <source>
        <dbReference type="SAM" id="SignalP"/>
    </source>
</evidence>
<evidence type="ECO:0000313" key="3">
    <source>
        <dbReference type="Proteomes" id="UP000648239"/>
    </source>
</evidence>
<dbReference type="EMBL" id="JACXWD010000012">
    <property type="protein sequence ID" value="MBD3867596.1"/>
    <property type="molecule type" value="Genomic_DNA"/>
</dbReference>
<feature type="chain" id="PRO_5035280313" evidence="1">
    <location>
        <begin position="21"/>
        <end position="265"/>
    </location>
</feature>
<organism evidence="2 3">
    <name type="scientific">Candidatus Polarisedimenticola svalbardensis</name>
    <dbReference type="NCBI Taxonomy" id="2886004"/>
    <lineage>
        <taxon>Bacteria</taxon>
        <taxon>Pseudomonadati</taxon>
        <taxon>Acidobacteriota</taxon>
        <taxon>Candidatus Polarisedimenticolia</taxon>
        <taxon>Candidatus Polarisedimenticolales</taxon>
        <taxon>Candidatus Polarisedimenticolaceae</taxon>
        <taxon>Candidatus Polarisedimenticola</taxon>
    </lineage>
</organism>
<dbReference type="Proteomes" id="UP000648239">
    <property type="component" value="Unassembled WGS sequence"/>
</dbReference>
<comment type="caution">
    <text evidence="2">The sequence shown here is derived from an EMBL/GenBank/DDBJ whole genome shotgun (WGS) entry which is preliminary data.</text>
</comment>
<proteinExistence type="predicted"/>
<keyword evidence="1" id="KW-0732">Signal</keyword>
<gene>
    <name evidence="2" type="ORF">IFK94_05675</name>
</gene>
<reference evidence="2 3" key="1">
    <citation type="submission" date="2020-08" db="EMBL/GenBank/DDBJ databases">
        <title>Acidobacteriota in marine sediments use diverse sulfur dissimilation pathways.</title>
        <authorList>
            <person name="Wasmund K."/>
        </authorList>
    </citation>
    <scope>NUCLEOTIDE SEQUENCE [LARGE SCALE GENOMIC DNA]</scope>
    <source>
        <strain evidence="2">MAG AM4</strain>
    </source>
</reference>
<sequence length="265" mass="29951">MKRLIIACAVFCLLGSPTWAGVVMEMEVRNADAAGKTGAETFYAEGEMTRTDFLSANGKDSSLIFRDQTMYFVDHAGKVCQKIDKAGVDQLSSQMNAMMKQMASMPPEQRQMMEKMMKGRMPGMGKPPVRRVEEGGMDQAGEYPCRLFTLFSDDQKVQEFCMADTGVEADLHEAMEAIHALSRFAESLMKVAENSPFGKMFQIPFKDVHEMDGYPVRTRMFDGHGKVAQERTLTTITRRDIEKDRFEIPKGYKVKSLESMMQGRR</sequence>